<dbReference type="Proteomes" id="UP001527052">
    <property type="component" value="Unassembled WGS sequence"/>
</dbReference>
<dbReference type="InterPro" id="IPR008554">
    <property type="entry name" value="Glutaredoxin-like"/>
</dbReference>
<name>A0ABT4ERI6_9BACI</name>
<reference evidence="1 2" key="1">
    <citation type="submission" date="2022-05" db="EMBL/GenBank/DDBJ databases">
        <title>Genome Sequencing of Bee-Associated Microbes.</title>
        <authorList>
            <person name="Dunlap C."/>
        </authorList>
    </citation>
    <scope>NUCLEOTIDE SEQUENCE [LARGE SCALE GENOMIC DNA]</scope>
    <source>
        <strain evidence="1 2">NRRL BD-083</strain>
    </source>
</reference>
<dbReference type="RefSeq" id="WP_268637000.1">
    <property type="nucleotide sequence ID" value="NZ_JAMDLZ010000012.1"/>
</dbReference>
<dbReference type="SUPFAM" id="SSF52833">
    <property type="entry name" value="Thioredoxin-like"/>
    <property type="match status" value="1"/>
</dbReference>
<sequence>MGLTQIEIRKLSKPNCRSCQVLGYALAEEMTELEALGATVVEHDITQEPELVDKYKITSIPVLIFERNSIEMARINGICNITEVFDAVKQARESR</sequence>
<dbReference type="CDD" id="cd02947">
    <property type="entry name" value="TRX_family"/>
    <property type="match status" value="1"/>
</dbReference>
<dbReference type="Pfam" id="PF05768">
    <property type="entry name" value="Glrx-like"/>
    <property type="match status" value="1"/>
</dbReference>
<comment type="caution">
    <text evidence="1">The sequence shown here is derived from an EMBL/GenBank/DDBJ whole genome shotgun (WGS) entry which is preliminary data.</text>
</comment>
<protein>
    <submittedName>
        <fullName evidence="1">Thioredoxin family protein</fullName>
    </submittedName>
</protein>
<evidence type="ECO:0000313" key="2">
    <source>
        <dbReference type="Proteomes" id="UP001527052"/>
    </source>
</evidence>
<accession>A0ABT4ERI6</accession>
<gene>
    <name evidence="1" type="ORF">M5W82_07590</name>
</gene>
<dbReference type="Gene3D" id="3.40.30.10">
    <property type="entry name" value="Glutaredoxin"/>
    <property type="match status" value="1"/>
</dbReference>
<proteinExistence type="predicted"/>
<dbReference type="InterPro" id="IPR036249">
    <property type="entry name" value="Thioredoxin-like_sf"/>
</dbReference>
<dbReference type="EMBL" id="JAMDLZ010000012">
    <property type="protein sequence ID" value="MCY9546814.1"/>
    <property type="molecule type" value="Genomic_DNA"/>
</dbReference>
<organism evidence="1 2">
    <name type="scientific">Lysinibacillus xylanilyticus</name>
    <dbReference type="NCBI Taxonomy" id="582475"/>
    <lineage>
        <taxon>Bacteria</taxon>
        <taxon>Bacillati</taxon>
        <taxon>Bacillota</taxon>
        <taxon>Bacilli</taxon>
        <taxon>Bacillales</taxon>
        <taxon>Bacillaceae</taxon>
        <taxon>Lysinibacillus</taxon>
    </lineage>
</organism>
<keyword evidence="2" id="KW-1185">Reference proteome</keyword>
<evidence type="ECO:0000313" key="1">
    <source>
        <dbReference type="EMBL" id="MCY9546814.1"/>
    </source>
</evidence>